<name>A0A0E9W352_ANGAN</name>
<proteinExistence type="predicted"/>
<reference evidence="1" key="2">
    <citation type="journal article" date="2015" name="Fish Shellfish Immunol.">
        <title>Early steps in the European eel (Anguilla anguilla)-Vibrio vulnificus interaction in the gills: Role of the RtxA13 toxin.</title>
        <authorList>
            <person name="Callol A."/>
            <person name="Pajuelo D."/>
            <person name="Ebbesson L."/>
            <person name="Teles M."/>
            <person name="MacKenzie S."/>
            <person name="Amaro C."/>
        </authorList>
    </citation>
    <scope>NUCLEOTIDE SEQUENCE</scope>
</reference>
<evidence type="ECO:0000313" key="1">
    <source>
        <dbReference type="EMBL" id="JAH84005.1"/>
    </source>
</evidence>
<dbReference type="EMBL" id="GBXM01024572">
    <property type="protein sequence ID" value="JAH84005.1"/>
    <property type="molecule type" value="Transcribed_RNA"/>
</dbReference>
<reference evidence="1" key="1">
    <citation type="submission" date="2014-11" db="EMBL/GenBank/DDBJ databases">
        <authorList>
            <person name="Amaro Gonzalez C."/>
        </authorList>
    </citation>
    <scope>NUCLEOTIDE SEQUENCE</scope>
</reference>
<protein>
    <submittedName>
        <fullName evidence="1">Uncharacterized protein</fullName>
    </submittedName>
</protein>
<organism evidence="1">
    <name type="scientific">Anguilla anguilla</name>
    <name type="common">European freshwater eel</name>
    <name type="synonym">Muraena anguilla</name>
    <dbReference type="NCBI Taxonomy" id="7936"/>
    <lineage>
        <taxon>Eukaryota</taxon>
        <taxon>Metazoa</taxon>
        <taxon>Chordata</taxon>
        <taxon>Craniata</taxon>
        <taxon>Vertebrata</taxon>
        <taxon>Euteleostomi</taxon>
        <taxon>Actinopterygii</taxon>
        <taxon>Neopterygii</taxon>
        <taxon>Teleostei</taxon>
        <taxon>Anguilliformes</taxon>
        <taxon>Anguillidae</taxon>
        <taxon>Anguilla</taxon>
    </lineage>
</organism>
<sequence>MLQTVFPESGLCTSSCCESLV</sequence>
<accession>A0A0E9W352</accession>
<dbReference type="AlphaFoldDB" id="A0A0E9W352"/>